<dbReference type="Proteomes" id="UP000027821">
    <property type="component" value="Unassembled WGS sequence"/>
</dbReference>
<comment type="caution">
    <text evidence="1">The sequence shown here is derived from an EMBL/GenBank/DDBJ whole genome shotgun (WGS) entry which is preliminary data.</text>
</comment>
<dbReference type="STRING" id="1048983.EL17_11295"/>
<name>A0A074L0V1_9BACT</name>
<dbReference type="OrthoDB" id="1121837at2"/>
<dbReference type="AlphaFoldDB" id="A0A074L0V1"/>
<dbReference type="RefSeq" id="WP_035074286.1">
    <property type="nucleotide sequence ID" value="NZ_JMIH01000021.1"/>
</dbReference>
<dbReference type="InterPro" id="IPR025563">
    <property type="entry name" value="DUF4286"/>
</dbReference>
<dbReference type="eggNOG" id="ENOG5032RP1">
    <property type="taxonomic scope" value="Bacteria"/>
</dbReference>
<dbReference type="EMBL" id="JMIH01000021">
    <property type="protein sequence ID" value="KEO73483.1"/>
    <property type="molecule type" value="Genomic_DNA"/>
</dbReference>
<organism evidence="1 2">
    <name type="scientific">Anditalea andensis</name>
    <dbReference type="NCBI Taxonomy" id="1048983"/>
    <lineage>
        <taxon>Bacteria</taxon>
        <taxon>Pseudomonadati</taxon>
        <taxon>Bacteroidota</taxon>
        <taxon>Cytophagia</taxon>
        <taxon>Cytophagales</taxon>
        <taxon>Cytophagaceae</taxon>
        <taxon>Anditalea</taxon>
    </lineage>
</organism>
<protein>
    <recommendedName>
        <fullName evidence="3">DUF4286 domain-containing protein</fullName>
    </recommendedName>
</protein>
<proteinExistence type="predicted"/>
<gene>
    <name evidence="1" type="ORF">EL17_11295</name>
</gene>
<evidence type="ECO:0000313" key="1">
    <source>
        <dbReference type="EMBL" id="KEO73483.1"/>
    </source>
</evidence>
<sequence>MILYNVTVNIDMMVEEEWINWMKATHIPNVMATGLFTDNKFYKLLHESEDGGVNYSVQYFAEDIQKIHDYQENHAPALQEEVREKFEGRFVTFRSVLELVP</sequence>
<reference evidence="1 2" key="1">
    <citation type="submission" date="2014-04" db="EMBL/GenBank/DDBJ databases">
        <title>Characterization and application of a salt tolerant electro-active bacterium.</title>
        <authorList>
            <person name="Yang L."/>
            <person name="Wei S."/>
            <person name="Tay Q.X.M."/>
        </authorList>
    </citation>
    <scope>NUCLEOTIDE SEQUENCE [LARGE SCALE GENOMIC DNA]</scope>
    <source>
        <strain evidence="1 2">LY1</strain>
    </source>
</reference>
<evidence type="ECO:0008006" key="3">
    <source>
        <dbReference type="Google" id="ProtNLM"/>
    </source>
</evidence>
<keyword evidence="2" id="KW-1185">Reference proteome</keyword>
<dbReference type="Pfam" id="PF14114">
    <property type="entry name" value="DUF4286"/>
    <property type="match status" value="1"/>
</dbReference>
<evidence type="ECO:0000313" key="2">
    <source>
        <dbReference type="Proteomes" id="UP000027821"/>
    </source>
</evidence>
<accession>A0A074L0V1</accession>